<protein>
    <recommendedName>
        <fullName evidence="4">TIGR02234 family membrane protein</fullName>
    </recommendedName>
</protein>
<feature type="transmembrane region" description="Helical" evidence="1">
    <location>
        <begin position="67"/>
        <end position="88"/>
    </location>
</feature>
<organism evidence="2 3">
    <name type="scientific">Nocardioides marmoriginsengisoli</name>
    <dbReference type="NCBI Taxonomy" id="661483"/>
    <lineage>
        <taxon>Bacteria</taxon>
        <taxon>Bacillati</taxon>
        <taxon>Actinomycetota</taxon>
        <taxon>Actinomycetes</taxon>
        <taxon>Propionibacteriales</taxon>
        <taxon>Nocardioidaceae</taxon>
        <taxon>Nocardioides</taxon>
    </lineage>
</organism>
<feature type="transmembrane region" description="Helical" evidence="1">
    <location>
        <begin position="27"/>
        <end position="47"/>
    </location>
</feature>
<keyword evidence="1" id="KW-1133">Transmembrane helix</keyword>
<evidence type="ECO:0008006" key="4">
    <source>
        <dbReference type="Google" id="ProtNLM"/>
    </source>
</evidence>
<dbReference type="Pfam" id="PF09534">
    <property type="entry name" value="Trp_oprn_chp"/>
    <property type="match status" value="1"/>
</dbReference>
<gene>
    <name evidence="2" type="ORF">EFK50_02965</name>
</gene>
<evidence type="ECO:0000313" key="3">
    <source>
        <dbReference type="Proteomes" id="UP000267128"/>
    </source>
</evidence>
<dbReference type="OrthoDB" id="3712369at2"/>
<dbReference type="AlphaFoldDB" id="A0A3N0CNB2"/>
<reference evidence="2 3" key="1">
    <citation type="submission" date="2018-11" db="EMBL/GenBank/DDBJ databases">
        <authorList>
            <person name="Li F."/>
        </authorList>
    </citation>
    <scope>NUCLEOTIDE SEQUENCE [LARGE SCALE GENOMIC DNA]</scope>
    <source>
        <strain evidence="2 3">Gsoil 097</strain>
    </source>
</reference>
<feature type="transmembrane region" description="Helical" evidence="1">
    <location>
        <begin position="140"/>
        <end position="159"/>
    </location>
</feature>
<dbReference type="InterPro" id="IPR019051">
    <property type="entry name" value="Trp_biosyn_TM_oprn/chp"/>
</dbReference>
<proteinExistence type="predicted"/>
<dbReference type="EMBL" id="RJSE01000003">
    <property type="protein sequence ID" value="RNL64957.1"/>
    <property type="molecule type" value="Genomic_DNA"/>
</dbReference>
<name>A0A3N0CNB2_9ACTN</name>
<evidence type="ECO:0000313" key="2">
    <source>
        <dbReference type="EMBL" id="RNL64957.1"/>
    </source>
</evidence>
<accession>A0A3N0CNB2</accession>
<feature type="transmembrane region" description="Helical" evidence="1">
    <location>
        <begin position="95"/>
        <end position="114"/>
    </location>
</feature>
<sequence>MPGPASTRTCWGRTVAEVSGRRTFGPILLAGVATGALAAVASSQTWLTANGDAAGIRVSVEISGSDAAPLALALALVSLASWGVVLVSGTTARRLALVVGAAATIGVLIVAFGLDGDGVAGRALADRGASAVRDLSHRPWLWTTVVAAVLQLGALVAGFRSAPTWPSMSSRYDAPAAAASAADPDADPADVDDLTLWKALDEGQDPTAR</sequence>
<evidence type="ECO:0000256" key="1">
    <source>
        <dbReference type="SAM" id="Phobius"/>
    </source>
</evidence>
<keyword evidence="1" id="KW-0472">Membrane</keyword>
<keyword evidence="3" id="KW-1185">Reference proteome</keyword>
<keyword evidence="1" id="KW-0812">Transmembrane</keyword>
<dbReference type="Proteomes" id="UP000267128">
    <property type="component" value="Unassembled WGS sequence"/>
</dbReference>
<comment type="caution">
    <text evidence="2">The sequence shown here is derived from an EMBL/GenBank/DDBJ whole genome shotgun (WGS) entry which is preliminary data.</text>
</comment>